<gene>
    <name evidence="2" type="primary">PMF</name>
</gene>
<name>W8PW65_9SALA</name>
<dbReference type="PANTHER" id="PTHR36690:SF2">
    <property type="entry name" value="PROTEIN FAM237A"/>
    <property type="match status" value="1"/>
</dbReference>
<evidence type="ECO:0000256" key="1">
    <source>
        <dbReference type="SAM" id="SignalP"/>
    </source>
</evidence>
<organism evidence="2">
    <name type="scientific">Plethodon cinereus</name>
    <name type="common">red-backed salamander</name>
    <dbReference type="NCBI Taxonomy" id="141976"/>
    <lineage>
        <taxon>Eukaryota</taxon>
        <taxon>Metazoa</taxon>
        <taxon>Chordata</taxon>
        <taxon>Craniata</taxon>
        <taxon>Vertebrata</taxon>
        <taxon>Euteleostomi</taxon>
        <taxon>Amphibia</taxon>
        <taxon>Batrachia</taxon>
        <taxon>Caudata</taxon>
        <taxon>Salamandroidea</taxon>
        <taxon>Plethodontidae</taxon>
        <taxon>Plethodontinae</taxon>
        <taxon>Plethodon</taxon>
    </lineage>
</organism>
<dbReference type="SUPFAM" id="SSF57302">
    <property type="entry name" value="Snake toxin-like"/>
    <property type="match status" value="1"/>
</dbReference>
<feature type="signal peptide" evidence="1">
    <location>
        <begin position="1"/>
        <end position="20"/>
    </location>
</feature>
<feature type="chain" id="PRO_5004911490" evidence="1">
    <location>
        <begin position="21"/>
        <end position="187"/>
    </location>
</feature>
<dbReference type="InterPro" id="IPR040439">
    <property type="entry name" value="FAM237A/B"/>
</dbReference>
<evidence type="ECO:0000313" key="2">
    <source>
        <dbReference type="EMBL" id="AHL39276.1"/>
    </source>
</evidence>
<proteinExistence type="predicted"/>
<dbReference type="PANTHER" id="PTHR36690">
    <property type="entry name" value="PROTEIN FAM237A"/>
    <property type="match status" value="1"/>
</dbReference>
<dbReference type="InterPro" id="IPR045860">
    <property type="entry name" value="Snake_toxin-like_sf"/>
</dbReference>
<dbReference type="AlphaFoldDB" id="W8PW65"/>
<dbReference type="Gene3D" id="2.10.60.10">
    <property type="entry name" value="CD59"/>
    <property type="match status" value="1"/>
</dbReference>
<sequence length="187" mass="21229">MRLTCFLVFMGMVCVTPISSQIEPLDIISGEADPACKESSTATLLAMRKPPVTVTVADFWDLMIYLKSSNKSRLQTLYWKLEQLFWDIYMDCMLVKSHGMGRRQLVGEMSAAGLPSRKSLNCYVKNYIEDETVECPPGKDTCMIVKSDASERVYKACVSLEFCEKFPQRVTDVLEIHRCCHEDLCNA</sequence>
<reference evidence="2" key="1">
    <citation type="submission" date="2014-01" db="EMBL/GenBank/DDBJ databases">
        <title>Proteomic analyses of courtship pheromones in the redback salamander, Plethodon cinereus.</title>
        <authorList>
            <person name="Wilburn D.B."/>
            <person name="Bowen K.E."/>
            <person name="Feldhoff P.W."/>
            <person name="Feldhoff R.C."/>
        </authorList>
    </citation>
    <scope>NUCLEOTIDE SEQUENCE</scope>
    <source>
        <tissue evidence="2">Mental gland</tissue>
    </source>
</reference>
<protein>
    <submittedName>
        <fullName evidence="2">PMF variant 4</fullName>
    </submittedName>
</protein>
<accession>W8PW65</accession>
<keyword evidence="1" id="KW-0732">Signal</keyword>
<dbReference type="EMBL" id="KJ187102">
    <property type="protein sequence ID" value="AHL39276.1"/>
    <property type="molecule type" value="Genomic_DNA"/>
</dbReference>